<dbReference type="RefSeq" id="WP_041608859.1">
    <property type="nucleotide sequence ID" value="NC_014145.1"/>
</dbReference>
<evidence type="ECO:0000256" key="4">
    <source>
        <dbReference type="ARBA" id="ARBA00022801"/>
    </source>
</evidence>
<protein>
    <recommendedName>
        <fullName evidence="5">Ribonuclease VapC</fullName>
        <shortName evidence="5">RNase VapC</shortName>
        <ecNumber evidence="5">3.1.-.-</ecNumber>
    </recommendedName>
    <alternativeName>
        <fullName evidence="5">Toxin VapC</fullName>
    </alternativeName>
</protein>
<keyword evidence="2 5" id="KW-0540">Nuclease</keyword>
<comment type="similarity">
    <text evidence="5">Belongs to the PINc/VapC protein family.</text>
</comment>
<evidence type="ECO:0000256" key="1">
    <source>
        <dbReference type="ARBA" id="ARBA00022649"/>
    </source>
</evidence>
<feature type="binding site" evidence="5">
    <location>
        <position position="7"/>
    </location>
    <ligand>
        <name>Mg(2+)</name>
        <dbReference type="ChEBI" id="CHEBI:18420"/>
    </ligand>
</feature>
<sequence>MKLHVVDSSAWLEYFADGPAADQFAPIIEQPAALIVPVITLYEVFKRIAAQRDENDGIACLAVMQQGRTVAIDAALALLAAQLSLRHKLPMADSLIYATARQSQADLHTMDADFQGLPGVHVVPKTLL</sequence>
<dbReference type="InterPro" id="IPR022907">
    <property type="entry name" value="VapC_family"/>
</dbReference>
<evidence type="ECO:0000313" key="7">
    <source>
        <dbReference type="EMBL" id="CQR27556.1"/>
    </source>
</evidence>
<accession>A0ABP1YYW4</accession>
<evidence type="ECO:0000256" key="3">
    <source>
        <dbReference type="ARBA" id="ARBA00022723"/>
    </source>
</evidence>
<keyword evidence="1 5" id="KW-1277">Toxin-antitoxin system</keyword>
<dbReference type="Proteomes" id="UP000078599">
    <property type="component" value="Unassembled WGS sequence"/>
</dbReference>
<dbReference type="InterPro" id="IPR029060">
    <property type="entry name" value="PIN-like_dom_sf"/>
</dbReference>
<comment type="caution">
    <text evidence="7">The sequence shown here is derived from an EMBL/GenBank/DDBJ whole genome shotgun (WGS) entry which is preliminary data.</text>
</comment>
<dbReference type="EMBL" id="CTRI01000003">
    <property type="protein sequence ID" value="CQR27556.1"/>
    <property type="molecule type" value="Genomic_DNA"/>
</dbReference>
<dbReference type="Gene3D" id="3.40.50.1010">
    <property type="entry name" value="5'-nuclease"/>
    <property type="match status" value="1"/>
</dbReference>
<dbReference type="SUPFAM" id="SSF88723">
    <property type="entry name" value="PIN domain-like"/>
    <property type="match status" value="1"/>
</dbReference>
<evidence type="ECO:0000256" key="5">
    <source>
        <dbReference type="HAMAP-Rule" id="MF_00265"/>
    </source>
</evidence>
<feature type="binding site" evidence="5">
    <location>
        <position position="93"/>
    </location>
    <ligand>
        <name>Mg(2+)</name>
        <dbReference type="ChEBI" id="CHEBI:18420"/>
    </ligand>
</feature>
<reference evidence="7 8" key="1">
    <citation type="submission" date="2015-03" db="EMBL/GenBank/DDBJ databases">
        <authorList>
            <person name="Regsiter A."/>
            <person name="william w."/>
        </authorList>
    </citation>
    <scope>NUCLEOTIDE SEQUENCE [LARGE SCALE GENOMIC DNA]</scope>
    <source>
        <strain evidence="7 8">CB1</strain>
    </source>
</reference>
<evidence type="ECO:0000313" key="8">
    <source>
        <dbReference type="Proteomes" id="UP000078599"/>
    </source>
</evidence>
<keyword evidence="5" id="KW-0800">Toxin</keyword>
<evidence type="ECO:0000256" key="2">
    <source>
        <dbReference type="ARBA" id="ARBA00022722"/>
    </source>
</evidence>
<name>A0ABP1YYW4_THIA3</name>
<keyword evidence="8" id="KW-1185">Reference proteome</keyword>
<comment type="cofactor">
    <cofactor evidence="5">
        <name>Mg(2+)</name>
        <dbReference type="ChEBI" id="CHEBI:18420"/>
    </cofactor>
</comment>
<dbReference type="InterPro" id="IPR002716">
    <property type="entry name" value="PIN_dom"/>
</dbReference>
<feature type="domain" description="PIN" evidence="6">
    <location>
        <begin position="5"/>
        <end position="116"/>
    </location>
</feature>
<keyword evidence="5" id="KW-0460">Magnesium</keyword>
<keyword evidence="3 5" id="KW-0479">Metal-binding</keyword>
<dbReference type="CDD" id="cd18686">
    <property type="entry name" value="PIN_VapC-like"/>
    <property type="match status" value="1"/>
</dbReference>
<dbReference type="Pfam" id="PF01850">
    <property type="entry name" value="PIN"/>
    <property type="match status" value="1"/>
</dbReference>
<organism evidence="7 8">
    <name type="scientific">Thiomonas arsenitoxydans (strain DSM 22701 / CIP 110005 / 3As)</name>
    <dbReference type="NCBI Taxonomy" id="426114"/>
    <lineage>
        <taxon>Bacteria</taxon>
        <taxon>Pseudomonadati</taxon>
        <taxon>Pseudomonadota</taxon>
        <taxon>Betaproteobacteria</taxon>
        <taxon>Burkholderiales</taxon>
        <taxon>Thiomonas</taxon>
    </lineage>
</organism>
<proteinExistence type="inferred from homology"/>
<dbReference type="EC" id="3.1.-.-" evidence="5"/>
<dbReference type="HAMAP" id="MF_00265">
    <property type="entry name" value="VapC_Nob1"/>
    <property type="match status" value="1"/>
</dbReference>
<keyword evidence="4 5" id="KW-0378">Hydrolase</keyword>
<evidence type="ECO:0000259" key="6">
    <source>
        <dbReference type="Pfam" id="PF01850"/>
    </source>
</evidence>
<comment type="function">
    <text evidence="5">Toxic component of a toxin-antitoxin (TA) system. An RNase.</text>
</comment>
<gene>
    <name evidence="5" type="primary">vapC</name>
    <name evidence="7" type="ORF">THICB1_110086</name>
</gene>